<dbReference type="Pfam" id="PF20512">
    <property type="entry name" value="PMI_typeI_hel"/>
    <property type="match status" value="1"/>
</dbReference>
<evidence type="ECO:0000256" key="9">
    <source>
        <dbReference type="PIRSR" id="PIRSR001480-2"/>
    </source>
</evidence>
<evidence type="ECO:0000256" key="5">
    <source>
        <dbReference type="ARBA" id="ARBA00022723"/>
    </source>
</evidence>
<dbReference type="AlphaFoldDB" id="S8DAZ3"/>
<dbReference type="GO" id="GO:0004476">
    <property type="term" value="F:mannose-6-phosphate isomerase activity"/>
    <property type="evidence" value="ECO:0007669"/>
    <property type="project" value="UniProtKB-EC"/>
</dbReference>
<comment type="similarity">
    <text evidence="3">Belongs to the mannose-6-phosphate isomerase type 1 family.</text>
</comment>
<dbReference type="GO" id="GO:0010043">
    <property type="term" value="P:response to zinc ion"/>
    <property type="evidence" value="ECO:0007669"/>
    <property type="project" value="UniProtKB-ARBA"/>
</dbReference>
<accession>S8DAZ3</accession>
<evidence type="ECO:0000313" key="13">
    <source>
        <dbReference type="Proteomes" id="UP000015453"/>
    </source>
</evidence>
<dbReference type="Gene3D" id="1.10.441.10">
    <property type="entry name" value="Phosphomannose Isomerase, domain 2"/>
    <property type="match status" value="1"/>
</dbReference>
<feature type="domain" description="Phosphomannose isomerase type I helical insertion" evidence="11">
    <location>
        <begin position="175"/>
        <end position="260"/>
    </location>
</feature>
<feature type="binding site" evidence="9">
    <location>
        <position position="117"/>
    </location>
    <ligand>
        <name>Zn(2+)</name>
        <dbReference type="ChEBI" id="CHEBI:29105"/>
    </ligand>
</feature>
<keyword evidence="13" id="KW-1185">Reference proteome</keyword>
<dbReference type="PROSITE" id="PS00965">
    <property type="entry name" value="PMI_I_1"/>
    <property type="match status" value="1"/>
</dbReference>
<evidence type="ECO:0000256" key="6">
    <source>
        <dbReference type="ARBA" id="ARBA00022833"/>
    </source>
</evidence>
<dbReference type="InterPro" id="IPR001250">
    <property type="entry name" value="Man6P_Isoase-1"/>
</dbReference>
<proteinExistence type="inferred from homology"/>
<comment type="cofactor">
    <cofactor evidence="9">
        <name>Zn(2+)</name>
        <dbReference type="ChEBI" id="CHEBI:29105"/>
    </cofactor>
    <text evidence="9">Binds 1 zinc ion per subunit.</text>
</comment>
<keyword evidence="7" id="KW-0413">Isomerase</keyword>
<name>S8DAZ3_9LAMI</name>
<dbReference type="GO" id="GO:0008270">
    <property type="term" value="F:zinc ion binding"/>
    <property type="evidence" value="ECO:0007669"/>
    <property type="project" value="InterPro"/>
</dbReference>
<dbReference type="GO" id="GO:0005975">
    <property type="term" value="P:carbohydrate metabolic process"/>
    <property type="evidence" value="ECO:0007669"/>
    <property type="project" value="InterPro"/>
</dbReference>
<feature type="binding site" evidence="9">
    <location>
        <position position="115"/>
    </location>
    <ligand>
        <name>Zn(2+)</name>
        <dbReference type="ChEBI" id="CHEBI:29105"/>
    </ligand>
</feature>
<dbReference type="SUPFAM" id="SSF51182">
    <property type="entry name" value="RmlC-like cupins"/>
    <property type="match status" value="1"/>
</dbReference>
<dbReference type="PIRSF" id="PIRSF001480">
    <property type="entry name" value="Mannose-6-phosphate_isomerase"/>
    <property type="match status" value="1"/>
</dbReference>
<comment type="caution">
    <text evidence="12">The sequence shown here is derived from an EMBL/GenBank/DDBJ whole genome shotgun (WGS) entry which is preliminary data.</text>
</comment>
<comment type="pathway">
    <text evidence="2">Nucleotide-sugar biosynthesis; GDP-alpha-D-mannose biosynthesis; alpha-D-mannose 1-phosphate from D-fructose 6-phosphate: step 1/2.</text>
</comment>
<dbReference type="InterPro" id="IPR018050">
    <property type="entry name" value="Pmannose_isomerase-type1_CS"/>
</dbReference>
<dbReference type="GO" id="GO:0009298">
    <property type="term" value="P:GDP-mannose biosynthetic process"/>
    <property type="evidence" value="ECO:0007669"/>
    <property type="project" value="UniProtKB-UniPathway"/>
</dbReference>
<keyword evidence="5 9" id="KW-0479">Metal-binding</keyword>
<dbReference type="GO" id="GO:0033591">
    <property type="term" value="P:response to L-ascorbic acid"/>
    <property type="evidence" value="ECO:0007669"/>
    <property type="project" value="UniProtKB-ARBA"/>
</dbReference>
<dbReference type="GO" id="GO:0046686">
    <property type="term" value="P:response to cadmium ion"/>
    <property type="evidence" value="ECO:0007669"/>
    <property type="project" value="UniProtKB-ARBA"/>
</dbReference>
<dbReference type="NCBIfam" id="TIGR00218">
    <property type="entry name" value="manA"/>
    <property type="match status" value="1"/>
</dbReference>
<protein>
    <recommendedName>
        <fullName evidence="4">mannose-6-phosphate isomerase</fullName>
        <ecNumber evidence="4">5.3.1.8</ecNumber>
    </recommendedName>
</protein>
<dbReference type="InterPro" id="IPR011051">
    <property type="entry name" value="RmlC_Cupin_sf"/>
</dbReference>
<comment type="catalytic activity">
    <reaction evidence="1">
        <text>D-mannose 6-phosphate = D-fructose 6-phosphate</text>
        <dbReference type="Rhea" id="RHEA:12356"/>
        <dbReference type="ChEBI" id="CHEBI:58735"/>
        <dbReference type="ChEBI" id="CHEBI:61527"/>
        <dbReference type="EC" id="5.3.1.8"/>
    </reaction>
</comment>
<evidence type="ECO:0000256" key="4">
    <source>
        <dbReference type="ARBA" id="ARBA00011956"/>
    </source>
</evidence>
<dbReference type="Proteomes" id="UP000015453">
    <property type="component" value="Unassembled WGS sequence"/>
</dbReference>
<dbReference type="Gene3D" id="2.60.120.10">
    <property type="entry name" value="Jelly Rolls"/>
    <property type="match status" value="2"/>
</dbReference>
<evidence type="ECO:0000259" key="11">
    <source>
        <dbReference type="Pfam" id="PF20512"/>
    </source>
</evidence>
<reference evidence="12 13" key="1">
    <citation type="journal article" date="2013" name="BMC Genomics">
        <title>The miniature genome of a carnivorous plant Genlisea aurea contains a low number of genes and short non-coding sequences.</title>
        <authorList>
            <person name="Leushkin E.V."/>
            <person name="Sutormin R.A."/>
            <person name="Nabieva E.R."/>
            <person name="Penin A.A."/>
            <person name="Kondrashov A.S."/>
            <person name="Logacheva M.D."/>
        </authorList>
    </citation>
    <scope>NUCLEOTIDE SEQUENCE [LARGE SCALE GENOMIC DNA]</scope>
</reference>
<evidence type="ECO:0000259" key="10">
    <source>
        <dbReference type="Pfam" id="PF20511"/>
    </source>
</evidence>
<dbReference type="OrthoDB" id="6605218at2759"/>
<dbReference type="GO" id="GO:0009416">
    <property type="term" value="P:response to light stimulus"/>
    <property type="evidence" value="ECO:0007669"/>
    <property type="project" value="UniProtKB-ARBA"/>
</dbReference>
<dbReference type="FunFam" id="2.60.120.10:FF:000044">
    <property type="entry name" value="Mannose-6-phosphate isomerase"/>
    <property type="match status" value="1"/>
</dbReference>
<dbReference type="FunFam" id="1.10.441.10:FF:000001">
    <property type="entry name" value="Mannose-6-phosphate isomerase"/>
    <property type="match status" value="1"/>
</dbReference>
<evidence type="ECO:0000256" key="8">
    <source>
        <dbReference type="PIRSR" id="PIRSR001480-1"/>
    </source>
</evidence>
<organism evidence="12 13">
    <name type="scientific">Genlisea aurea</name>
    <dbReference type="NCBI Taxonomy" id="192259"/>
    <lineage>
        <taxon>Eukaryota</taxon>
        <taxon>Viridiplantae</taxon>
        <taxon>Streptophyta</taxon>
        <taxon>Embryophyta</taxon>
        <taxon>Tracheophyta</taxon>
        <taxon>Spermatophyta</taxon>
        <taxon>Magnoliopsida</taxon>
        <taxon>eudicotyledons</taxon>
        <taxon>Gunneridae</taxon>
        <taxon>Pentapetalae</taxon>
        <taxon>asterids</taxon>
        <taxon>lamiids</taxon>
        <taxon>Lamiales</taxon>
        <taxon>Lentibulariaceae</taxon>
        <taxon>Genlisea</taxon>
    </lineage>
</organism>
<feature type="binding site" evidence="9">
    <location>
        <position position="280"/>
    </location>
    <ligand>
        <name>Zn(2+)</name>
        <dbReference type="ChEBI" id="CHEBI:29105"/>
    </ligand>
</feature>
<dbReference type="PROSITE" id="PS00966">
    <property type="entry name" value="PMI_I_2"/>
    <property type="match status" value="1"/>
</dbReference>
<dbReference type="GO" id="GO:0005829">
    <property type="term" value="C:cytosol"/>
    <property type="evidence" value="ECO:0007669"/>
    <property type="project" value="TreeGrafter"/>
</dbReference>
<dbReference type="InterPro" id="IPR046458">
    <property type="entry name" value="PMI_typeI_hel"/>
</dbReference>
<dbReference type="InterPro" id="IPR046457">
    <property type="entry name" value="PMI_typeI_cat"/>
</dbReference>
<dbReference type="Pfam" id="PF20511">
    <property type="entry name" value="PMI_typeI_cat"/>
    <property type="match status" value="1"/>
</dbReference>
<evidence type="ECO:0000256" key="3">
    <source>
        <dbReference type="ARBA" id="ARBA00010772"/>
    </source>
</evidence>
<dbReference type="EMBL" id="AUSU01008043">
    <property type="protein sequence ID" value="EPS59833.1"/>
    <property type="molecule type" value="Genomic_DNA"/>
</dbReference>
<feature type="active site" evidence="8">
    <location>
        <position position="299"/>
    </location>
</feature>
<dbReference type="InterPro" id="IPR016305">
    <property type="entry name" value="Mannose-6-P_Isomerase"/>
</dbReference>
<keyword evidence="6 9" id="KW-0862">Zinc</keyword>
<evidence type="ECO:0000256" key="2">
    <source>
        <dbReference type="ARBA" id="ARBA00004666"/>
    </source>
</evidence>
<gene>
    <name evidence="12" type="ORF">M569_14970</name>
</gene>
<feature type="domain" description="Phosphomannose isomerase type I catalytic" evidence="10">
    <location>
        <begin position="8"/>
        <end position="156"/>
    </location>
</feature>
<dbReference type="PANTHER" id="PTHR10309">
    <property type="entry name" value="MANNOSE-6-PHOSPHATE ISOMERASE"/>
    <property type="match status" value="1"/>
</dbReference>
<sequence length="426" mass="47200">MGAEIPGIVKLKCSVMNYDWGKPRGESTVARLYSRNAAAEKVLDDGEDVPYAELWMGTHDSGPSYVVVDAFSGQKLKDWIERNPSSVGDKALKKWGSTLPFLFKVLSVAKALSLQAHPDKNLAEILHKRHPEVYKDDNHKPEMALAITDFEALCGFVDLQELKAVVLSVPEISEIIGNSLADQVLQLRREDEENKLKNILKSLFTELMSADKAKIFQAIQALTARLQSKREVEGLTEKEELVLRLEKQYPGDVGVLAGFLFNHVKLRPGEALYLGANEPHAYVHGECVECMATSDNVVRAGLTPKYRDVETLCSMLTYKQGRPEILRGLAWNEYTTKYAPPFDEFEVDRCSIPGEKTTVFPAVSGPSVFVVTGGEGRMRTAWCEVCVGEGDALFAAAHVEITVEATTNSGLEMYRAGINGRFLEKL</sequence>
<evidence type="ECO:0000256" key="1">
    <source>
        <dbReference type="ARBA" id="ARBA00000757"/>
    </source>
</evidence>
<dbReference type="UniPathway" id="UPA00126">
    <property type="reaction ID" value="UER00423"/>
</dbReference>
<dbReference type="CDD" id="cd07011">
    <property type="entry name" value="cupin_PMI_type_I_N"/>
    <property type="match status" value="1"/>
</dbReference>
<evidence type="ECO:0000256" key="7">
    <source>
        <dbReference type="ARBA" id="ARBA00023235"/>
    </source>
</evidence>
<dbReference type="InterPro" id="IPR014710">
    <property type="entry name" value="RmlC-like_jellyroll"/>
</dbReference>
<dbReference type="PRINTS" id="PR00714">
    <property type="entry name" value="MAN6PISMRASE"/>
</dbReference>
<feature type="binding site" evidence="9">
    <location>
        <position position="142"/>
    </location>
    <ligand>
        <name>Zn(2+)</name>
        <dbReference type="ChEBI" id="CHEBI:29105"/>
    </ligand>
</feature>
<dbReference type="PANTHER" id="PTHR10309:SF0">
    <property type="entry name" value="MANNOSE-6-PHOSPHATE ISOMERASE"/>
    <property type="match status" value="1"/>
</dbReference>
<evidence type="ECO:0000313" key="12">
    <source>
        <dbReference type="EMBL" id="EPS59833.1"/>
    </source>
</evidence>
<dbReference type="EC" id="5.3.1.8" evidence="4"/>